<dbReference type="Proteomes" id="UP000824890">
    <property type="component" value="Unassembled WGS sequence"/>
</dbReference>
<sequence>RLKKVTNIDGFSKIVFDPTVFLLDVKTTSHRRQGRTLRPNPFLRSGRCRSRRDSPQRLTLLESIVRGVSFAGGRGEAQHPSTGDNSISFKMGFAWNLWIHGVHLLHSYCMTNGLAWIGNLWLVSVVVGSLLIRVLGSGSRYDNFSCTILFQLAIL</sequence>
<dbReference type="EMBL" id="JAGKQM010000019">
    <property type="protein sequence ID" value="KAH0860086.1"/>
    <property type="molecule type" value="Genomic_DNA"/>
</dbReference>
<evidence type="ECO:0000313" key="2">
    <source>
        <dbReference type="EMBL" id="KAH0860086.1"/>
    </source>
</evidence>
<organism evidence="2 3">
    <name type="scientific">Brassica napus</name>
    <name type="common">Rape</name>
    <dbReference type="NCBI Taxonomy" id="3708"/>
    <lineage>
        <taxon>Eukaryota</taxon>
        <taxon>Viridiplantae</taxon>
        <taxon>Streptophyta</taxon>
        <taxon>Embryophyta</taxon>
        <taxon>Tracheophyta</taxon>
        <taxon>Spermatophyta</taxon>
        <taxon>Magnoliopsida</taxon>
        <taxon>eudicotyledons</taxon>
        <taxon>Gunneridae</taxon>
        <taxon>Pentapetalae</taxon>
        <taxon>rosids</taxon>
        <taxon>malvids</taxon>
        <taxon>Brassicales</taxon>
        <taxon>Brassicaceae</taxon>
        <taxon>Brassiceae</taxon>
        <taxon>Brassica</taxon>
    </lineage>
</organism>
<name>A0ABQ7XVZ6_BRANA</name>
<proteinExistence type="predicted"/>
<protein>
    <submittedName>
        <fullName evidence="2">Uncharacterized protein</fullName>
    </submittedName>
</protein>
<evidence type="ECO:0000313" key="3">
    <source>
        <dbReference type="Proteomes" id="UP000824890"/>
    </source>
</evidence>
<keyword evidence="1" id="KW-0472">Membrane</keyword>
<gene>
    <name evidence="2" type="ORF">HID58_088347</name>
</gene>
<comment type="caution">
    <text evidence="2">The sequence shown here is derived from an EMBL/GenBank/DDBJ whole genome shotgun (WGS) entry which is preliminary data.</text>
</comment>
<keyword evidence="3" id="KW-1185">Reference proteome</keyword>
<feature type="non-terminal residue" evidence="2">
    <location>
        <position position="1"/>
    </location>
</feature>
<feature type="transmembrane region" description="Helical" evidence="1">
    <location>
        <begin position="114"/>
        <end position="135"/>
    </location>
</feature>
<reference evidence="2 3" key="1">
    <citation type="submission" date="2021-05" db="EMBL/GenBank/DDBJ databases">
        <title>Genome Assembly of Synthetic Allotetraploid Brassica napus Reveals Homoeologous Exchanges between Subgenomes.</title>
        <authorList>
            <person name="Davis J.T."/>
        </authorList>
    </citation>
    <scope>NUCLEOTIDE SEQUENCE [LARGE SCALE GENOMIC DNA]</scope>
    <source>
        <strain evidence="3">cv. Da-Ae</strain>
        <tissue evidence="2">Seedling</tissue>
    </source>
</reference>
<keyword evidence="1" id="KW-0812">Transmembrane</keyword>
<keyword evidence="1" id="KW-1133">Transmembrane helix</keyword>
<evidence type="ECO:0000256" key="1">
    <source>
        <dbReference type="SAM" id="Phobius"/>
    </source>
</evidence>
<accession>A0ABQ7XVZ6</accession>